<evidence type="ECO:0000256" key="1">
    <source>
        <dbReference type="SAM" id="MobiDB-lite"/>
    </source>
</evidence>
<keyword evidence="4" id="KW-1185">Reference proteome</keyword>
<evidence type="ECO:0000313" key="3">
    <source>
        <dbReference type="EMBL" id="TDD79608.1"/>
    </source>
</evidence>
<keyword evidence="2" id="KW-0472">Membrane</keyword>
<dbReference type="AlphaFoldDB" id="A0A4R5B0U0"/>
<proteinExistence type="predicted"/>
<dbReference type="Proteomes" id="UP000295578">
    <property type="component" value="Unassembled WGS sequence"/>
</dbReference>
<comment type="caution">
    <text evidence="3">The sequence shown here is derived from an EMBL/GenBank/DDBJ whole genome shotgun (WGS) entry which is preliminary data.</text>
</comment>
<feature type="transmembrane region" description="Helical" evidence="2">
    <location>
        <begin position="15"/>
        <end position="36"/>
    </location>
</feature>
<protein>
    <submittedName>
        <fullName evidence="3">Uncharacterized protein</fullName>
    </submittedName>
</protein>
<evidence type="ECO:0000256" key="2">
    <source>
        <dbReference type="SAM" id="Phobius"/>
    </source>
</evidence>
<name>A0A4R5B0U0_9ACTN</name>
<keyword evidence="2" id="KW-1133">Transmembrane helix</keyword>
<dbReference type="EMBL" id="SMKY01000108">
    <property type="protein sequence ID" value="TDD79608.1"/>
    <property type="molecule type" value="Genomic_DNA"/>
</dbReference>
<dbReference type="RefSeq" id="WP_132199517.1">
    <property type="nucleotide sequence ID" value="NZ_SMKY01000108.1"/>
</dbReference>
<accession>A0A4R5B0U0</accession>
<feature type="region of interest" description="Disordered" evidence="1">
    <location>
        <begin position="307"/>
        <end position="364"/>
    </location>
</feature>
<feature type="compositionally biased region" description="Gly residues" evidence="1">
    <location>
        <begin position="335"/>
        <end position="344"/>
    </location>
</feature>
<evidence type="ECO:0000313" key="4">
    <source>
        <dbReference type="Proteomes" id="UP000295578"/>
    </source>
</evidence>
<organism evidence="3 4">
    <name type="scientific">Actinomadura darangshiensis</name>
    <dbReference type="NCBI Taxonomy" id="705336"/>
    <lineage>
        <taxon>Bacteria</taxon>
        <taxon>Bacillati</taxon>
        <taxon>Actinomycetota</taxon>
        <taxon>Actinomycetes</taxon>
        <taxon>Streptosporangiales</taxon>
        <taxon>Thermomonosporaceae</taxon>
        <taxon>Actinomadura</taxon>
    </lineage>
</organism>
<gene>
    <name evidence="3" type="ORF">E1293_22955</name>
</gene>
<sequence length="470" mass="50113">MIVGSGRRRDAGASFFEYAALLGIVVGIGAVAFAGLPTAATDSVAASICKIFSISDCPWKPHPKEPPPEALPCNTEEMTTEHNNNVQILFYSRKEKKRSIVALRSNGEIWETTGTDTKNGFDVEAGIGFTLKGKGASIAGGVGMDWGAHAATTWKFKDAAQRDAFNQAVKEEGDRLIKTKGFSGVGELKEIPYKVADRMGIKYATYYGKSTTGFGKVDGSFSIVSGGGGIENGDEVGTTRNSDGTFIKTYKTNETYGINGSLGVIVAEAGAQKDWANGSAISVFYDKNGNPTKAIITTDTKSTWDAGVSLGKTWSPDRKKNGPPDQNGDPTDDGGPQGSKGGGPKWTPWKDGGGGQSTTQIHIPLTNDPGAQRVIDAMLNPSKVLYDKSYPGGMQGLTNDFGDLVTNKGTTYNMNYDRSYSKDGFDISGSYVVKLGGYENSTEQTQLKLKDAYIVDPVTGERKPWTGCRP</sequence>
<reference evidence="3 4" key="1">
    <citation type="submission" date="2019-03" db="EMBL/GenBank/DDBJ databases">
        <title>Draft genome sequences of novel Actinobacteria.</title>
        <authorList>
            <person name="Sahin N."/>
            <person name="Ay H."/>
            <person name="Saygin H."/>
        </authorList>
    </citation>
    <scope>NUCLEOTIDE SEQUENCE [LARGE SCALE GENOMIC DNA]</scope>
    <source>
        <strain evidence="3 4">DSM 45941</strain>
    </source>
</reference>
<keyword evidence="2" id="KW-0812">Transmembrane</keyword>